<dbReference type="PANTHER" id="PTHR23542">
    <property type="match status" value="1"/>
</dbReference>
<organism evidence="2 3">
    <name type="scientific">Pseudonocardia hierapolitana</name>
    <dbReference type="NCBI Taxonomy" id="1128676"/>
    <lineage>
        <taxon>Bacteria</taxon>
        <taxon>Bacillati</taxon>
        <taxon>Actinomycetota</taxon>
        <taxon>Actinomycetes</taxon>
        <taxon>Pseudonocardiales</taxon>
        <taxon>Pseudonocardiaceae</taxon>
        <taxon>Pseudonocardia</taxon>
    </lineage>
</organism>
<proteinExistence type="predicted"/>
<feature type="transmembrane region" description="Helical" evidence="1">
    <location>
        <begin position="368"/>
        <end position="389"/>
    </location>
</feature>
<name>A0A561SQE5_9PSEU</name>
<dbReference type="EMBL" id="VIWU01000001">
    <property type="protein sequence ID" value="TWF77076.1"/>
    <property type="molecule type" value="Genomic_DNA"/>
</dbReference>
<dbReference type="Gene3D" id="1.20.1250.20">
    <property type="entry name" value="MFS general substrate transporter like domains"/>
    <property type="match status" value="2"/>
</dbReference>
<feature type="transmembrane region" description="Helical" evidence="1">
    <location>
        <begin position="339"/>
        <end position="362"/>
    </location>
</feature>
<dbReference type="PANTHER" id="PTHR23542:SF1">
    <property type="entry name" value="MAJOR FACILITATOR SUPERFAMILY (MFS) PROFILE DOMAIN-CONTAINING PROTEIN"/>
    <property type="match status" value="1"/>
</dbReference>
<evidence type="ECO:0000313" key="3">
    <source>
        <dbReference type="Proteomes" id="UP000321261"/>
    </source>
</evidence>
<comment type="caution">
    <text evidence="2">The sequence shown here is derived from an EMBL/GenBank/DDBJ whole genome shotgun (WGS) entry which is preliminary data.</text>
</comment>
<dbReference type="InterPro" id="IPR011701">
    <property type="entry name" value="MFS"/>
</dbReference>
<keyword evidence="3" id="KW-1185">Reference proteome</keyword>
<keyword evidence="1" id="KW-1133">Transmembrane helix</keyword>
<feature type="transmembrane region" description="Helical" evidence="1">
    <location>
        <begin position="176"/>
        <end position="196"/>
    </location>
</feature>
<feature type="transmembrane region" description="Helical" evidence="1">
    <location>
        <begin position="253"/>
        <end position="273"/>
    </location>
</feature>
<sequence>MDVDAAPARGLTAYRAVLALPGVGAVTAVSFLARLPASAAAITLTLHVVLTQDRGYAAAGMVGAAATVGMAVGAPLLGRLVDRRGLRTMLGLTLSAQAVFWSVAPFLAYPALLVSALIGGLLGVPVYSVTRQSLAVLVPPERRRTAFALDSMSVEVSYIIGPAIGALLALQVSSASAMWVVGAGWLVAGGALMLLNPPTHAAGTSRTGPPLPVRQWLDLRLLGALLATTAAVIVVFGTELSMIAGLELGGQAGWIPLVNAVWCVASLIGGFVYGGARRSLPLPLLVGCLGAAALPVALAGPWWSYALLLVPVGLLIAPSMAASAETVSTLAPEHARGLVTGLHGSAITIGATVATPLAGLLVDVASPAVAVLTVGAAGLGAAVLVGMLVRPRREAPVTPSAGSQPI</sequence>
<feature type="transmembrane region" description="Helical" evidence="1">
    <location>
        <begin position="305"/>
        <end position="327"/>
    </location>
</feature>
<dbReference type="GO" id="GO:0022857">
    <property type="term" value="F:transmembrane transporter activity"/>
    <property type="evidence" value="ECO:0007669"/>
    <property type="project" value="InterPro"/>
</dbReference>
<feature type="transmembrane region" description="Helical" evidence="1">
    <location>
        <begin position="109"/>
        <end position="127"/>
    </location>
</feature>
<dbReference type="InterPro" id="IPR036259">
    <property type="entry name" value="MFS_trans_sf"/>
</dbReference>
<dbReference type="AlphaFoldDB" id="A0A561SQE5"/>
<evidence type="ECO:0000313" key="2">
    <source>
        <dbReference type="EMBL" id="TWF77076.1"/>
    </source>
</evidence>
<evidence type="ECO:0000256" key="1">
    <source>
        <dbReference type="SAM" id="Phobius"/>
    </source>
</evidence>
<feature type="transmembrane region" description="Helical" evidence="1">
    <location>
        <begin position="280"/>
        <end position="299"/>
    </location>
</feature>
<dbReference type="SUPFAM" id="SSF103473">
    <property type="entry name" value="MFS general substrate transporter"/>
    <property type="match status" value="1"/>
</dbReference>
<feature type="transmembrane region" description="Helical" evidence="1">
    <location>
        <begin position="12"/>
        <end position="35"/>
    </location>
</feature>
<reference evidence="2 3" key="1">
    <citation type="submission" date="2019-06" db="EMBL/GenBank/DDBJ databases">
        <title>Sequencing the genomes of 1000 actinobacteria strains.</title>
        <authorList>
            <person name="Klenk H.-P."/>
        </authorList>
    </citation>
    <scope>NUCLEOTIDE SEQUENCE [LARGE SCALE GENOMIC DNA]</scope>
    <source>
        <strain evidence="2 3">DSM 45671</strain>
    </source>
</reference>
<dbReference type="OrthoDB" id="4229605at2"/>
<gene>
    <name evidence="2" type="ORF">FHX44_112978</name>
</gene>
<keyword evidence="1" id="KW-0472">Membrane</keyword>
<accession>A0A561SQE5</accession>
<feature type="transmembrane region" description="Helical" evidence="1">
    <location>
        <begin position="217"/>
        <end position="238"/>
    </location>
</feature>
<dbReference type="Proteomes" id="UP000321261">
    <property type="component" value="Unassembled WGS sequence"/>
</dbReference>
<feature type="transmembrane region" description="Helical" evidence="1">
    <location>
        <begin position="55"/>
        <end position="78"/>
    </location>
</feature>
<dbReference type="RefSeq" id="WP_147256318.1">
    <property type="nucleotide sequence ID" value="NZ_VIWU01000001.1"/>
</dbReference>
<dbReference type="Pfam" id="PF07690">
    <property type="entry name" value="MFS_1"/>
    <property type="match status" value="1"/>
</dbReference>
<keyword evidence="1" id="KW-0812">Transmembrane</keyword>
<protein>
    <submittedName>
        <fullName evidence="2">Putative MFS family arabinose efflux permease</fullName>
    </submittedName>
</protein>